<dbReference type="Gene3D" id="3.40.50.620">
    <property type="entry name" value="HUPs"/>
    <property type="match status" value="1"/>
</dbReference>
<organism evidence="7 8">
    <name type="scientific">Demequina sediminis</name>
    <dbReference type="NCBI Taxonomy" id="1930058"/>
    <lineage>
        <taxon>Bacteria</taxon>
        <taxon>Bacillati</taxon>
        <taxon>Actinomycetota</taxon>
        <taxon>Actinomycetes</taxon>
        <taxon>Micrococcales</taxon>
        <taxon>Demequinaceae</taxon>
        <taxon>Demequina</taxon>
    </lineage>
</organism>
<dbReference type="EMBL" id="BAABRR010000007">
    <property type="protein sequence ID" value="GAA5519169.1"/>
    <property type="molecule type" value="Genomic_DNA"/>
</dbReference>
<dbReference type="Pfam" id="PF00875">
    <property type="entry name" value="DNA_photolyase"/>
    <property type="match status" value="1"/>
</dbReference>
<dbReference type="SUPFAM" id="SSF48173">
    <property type="entry name" value="Cryptochrome/photolyase FAD-binding domain"/>
    <property type="match status" value="1"/>
</dbReference>
<evidence type="ECO:0000313" key="8">
    <source>
        <dbReference type="Proteomes" id="UP001426770"/>
    </source>
</evidence>
<keyword evidence="3 5" id="KW-0274">FAD</keyword>
<dbReference type="PROSITE" id="PS00394">
    <property type="entry name" value="DNA_PHOTOLYASES_1_1"/>
    <property type="match status" value="1"/>
</dbReference>
<comment type="cofactor">
    <cofactor evidence="1">
        <name>FAD</name>
        <dbReference type="ChEBI" id="CHEBI:57692"/>
    </cofactor>
</comment>
<dbReference type="Proteomes" id="UP001426770">
    <property type="component" value="Unassembled WGS sequence"/>
</dbReference>
<dbReference type="SUPFAM" id="SSF52425">
    <property type="entry name" value="Cryptochrome/photolyase, N-terminal domain"/>
    <property type="match status" value="1"/>
</dbReference>
<dbReference type="RefSeq" id="WP_286215377.1">
    <property type="nucleotide sequence ID" value="NZ_AP027736.1"/>
</dbReference>
<dbReference type="Pfam" id="PF03441">
    <property type="entry name" value="FAD_binding_7"/>
    <property type="match status" value="1"/>
</dbReference>
<dbReference type="Gene3D" id="1.25.40.80">
    <property type="match status" value="1"/>
</dbReference>
<accession>A0ABP9WHH0</accession>
<proteinExistence type="inferred from homology"/>
<comment type="similarity">
    <text evidence="5">Belongs to the DNA photolyase family.</text>
</comment>
<dbReference type="Gene3D" id="1.10.579.10">
    <property type="entry name" value="DNA Cyclobutane Dipyrimidine Photolyase, subunit A, domain 3"/>
    <property type="match status" value="1"/>
</dbReference>
<dbReference type="InterPro" id="IPR002081">
    <property type="entry name" value="Cryptochrome/DNA_photolyase_1"/>
</dbReference>
<dbReference type="InterPro" id="IPR018394">
    <property type="entry name" value="DNA_photolyase_1_CS_C"/>
</dbReference>
<reference evidence="7 8" key="1">
    <citation type="submission" date="2024-02" db="EMBL/GenBank/DDBJ databases">
        <title>Lysinimicrobium sediminis NBRC 112286.</title>
        <authorList>
            <person name="Ichikawa N."/>
            <person name="Katano-Makiyama Y."/>
            <person name="Hidaka K."/>
        </authorList>
    </citation>
    <scope>NUCLEOTIDE SEQUENCE [LARGE SCALE GENOMIC DNA]</scope>
    <source>
        <strain evidence="7 8">NBRC 112286</strain>
    </source>
</reference>
<evidence type="ECO:0000259" key="6">
    <source>
        <dbReference type="PROSITE" id="PS51645"/>
    </source>
</evidence>
<evidence type="ECO:0000313" key="7">
    <source>
        <dbReference type="EMBL" id="GAA5519169.1"/>
    </source>
</evidence>
<evidence type="ECO:0000256" key="5">
    <source>
        <dbReference type="RuleBase" id="RU004182"/>
    </source>
</evidence>
<feature type="domain" description="Photolyase/cryptochrome alpha/beta" evidence="6">
    <location>
        <begin position="1"/>
        <end position="123"/>
    </location>
</feature>
<dbReference type="PROSITE" id="PS00691">
    <property type="entry name" value="DNA_PHOTOLYASES_1_2"/>
    <property type="match status" value="1"/>
</dbReference>
<dbReference type="PANTHER" id="PTHR11455">
    <property type="entry name" value="CRYPTOCHROME"/>
    <property type="match status" value="1"/>
</dbReference>
<dbReference type="InterPro" id="IPR005101">
    <property type="entry name" value="Cryptochr/Photolyase_FAD-bd"/>
</dbReference>
<dbReference type="InterPro" id="IPR014729">
    <property type="entry name" value="Rossmann-like_a/b/a_fold"/>
</dbReference>
<name>A0ABP9WHH0_9MICO</name>
<evidence type="ECO:0000256" key="4">
    <source>
        <dbReference type="ARBA" id="ARBA00022991"/>
    </source>
</evidence>
<gene>
    <name evidence="7" type="primary">phrA</name>
    <name evidence="7" type="ORF">Lsed01_01607</name>
</gene>
<sequence>MTEMWWIRRDARLADNPALLGAQEHGPAAAVFAWTPPIDQWSGRRRAHLARVLSSLREATGGAVGIRRDRADNAVLAVAREHDSRVVWASREYSPAGIRAQEAVQRALADDGRELRFVGSPYAVAPGRVVKNDGDEYRVFTPFSRAWREHGWRAPAHAADPDYLAAVDSDVDLEAEAARGDSEDPLAEPVEAREAGVLDAWHEFVENGLGAYAAERDRPDLESTSRLSVPLAFGQIHSRTVLAATGAIRGDAARKFESEVAWREFHADVLFRHPRAQRESLTPVIPEDAWARDDESADAWAAWRDGRTGYPLVDAGMRELAATGTMHNRVRMVVASFLVKDLHVPWQRGADHFRRALLDYDHAQNQLNWQWVAGTGRDAAPYFRIFNPESQAAKFDPERRYVRRWISELDTPDYPSPIVDHATERAASLADFQRGKALRAG</sequence>
<dbReference type="PROSITE" id="PS51645">
    <property type="entry name" value="PHR_CRY_ALPHA_BETA"/>
    <property type="match status" value="1"/>
</dbReference>
<dbReference type="InterPro" id="IPR006050">
    <property type="entry name" value="DNA_photolyase_N"/>
</dbReference>
<evidence type="ECO:0000256" key="3">
    <source>
        <dbReference type="ARBA" id="ARBA00022827"/>
    </source>
</evidence>
<evidence type="ECO:0000256" key="2">
    <source>
        <dbReference type="ARBA" id="ARBA00022630"/>
    </source>
</evidence>
<comment type="caution">
    <text evidence="7">The sequence shown here is derived from an EMBL/GenBank/DDBJ whole genome shotgun (WGS) entry which is preliminary data.</text>
</comment>
<protein>
    <submittedName>
        <fullName evidence="7">Deoxyribodipyrimidine photo-lyase</fullName>
    </submittedName>
</protein>
<dbReference type="InterPro" id="IPR036155">
    <property type="entry name" value="Crypto/Photolyase_N_sf"/>
</dbReference>
<keyword evidence="8" id="KW-1185">Reference proteome</keyword>
<dbReference type="InterPro" id="IPR036134">
    <property type="entry name" value="Crypto/Photolyase_FAD-like_sf"/>
</dbReference>
<keyword evidence="2 5" id="KW-0285">Flavoprotein</keyword>
<evidence type="ECO:0000256" key="1">
    <source>
        <dbReference type="ARBA" id="ARBA00001974"/>
    </source>
</evidence>
<keyword evidence="4 5" id="KW-0157">Chromophore</keyword>
<dbReference type="PANTHER" id="PTHR11455:SF9">
    <property type="entry name" value="CRYPTOCHROME CIRCADIAN CLOCK 5 ISOFORM X1"/>
    <property type="match status" value="1"/>
</dbReference>
<dbReference type="PRINTS" id="PR00147">
    <property type="entry name" value="DNAPHOTLYASE"/>
</dbReference>